<dbReference type="EMBL" id="QQAX01000036">
    <property type="protein sequence ID" value="RDI37969.1"/>
    <property type="molecule type" value="Genomic_DNA"/>
</dbReference>
<protein>
    <submittedName>
        <fullName evidence="1">Uncharacterized protein</fullName>
    </submittedName>
</protein>
<organism evidence="1 2">
    <name type="scientific">Aquicella lusitana</name>
    <dbReference type="NCBI Taxonomy" id="254246"/>
    <lineage>
        <taxon>Bacteria</taxon>
        <taxon>Pseudomonadati</taxon>
        <taxon>Pseudomonadota</taxon>
        <taxon>Gammaproteobacteria</taxon>
        <taxon>Legionellales</taxon>
        <taxon>Coxiellaceae</taxon>
        <taxon>Aquicella</taxon>
    </lineage>
</organism>
<accession>A0A370G577</accession>
<keyword evidence="2" id="KW-1185">Reference proteome</keyword>
<reference evidence="1 2" key="1">
    <citation type="submission" date="2018-07" db="EMBL/GenBank/DDBJ databases">
        <title>Genomic Encyclopedia of Type Strains, Phase IV (KMG-IV): sequencing the most valuable type-strain genomes for metagenomic binning, comparative biology and taxonomic classification.</title>
        <authorList>
            <person name="Goeker M."/>
        </authorList>
    </citation>
    <scope>NUCLEOTIDE SEQUENCE [LARGE SCALE GENOMIC DNA]</scope>
    <source>
        <strain evidence="1 2">DSM 16500</strain>
    </source>
</reference>
<evidence type="ECO:0000313" key="1">
    <source>
        <dbReference type="EMBL" id="RDI37969.1"/>
    </source>
</evidence>
<evidence type="ECO:0000313" key="2">
    <source>
        <dbReference type="Proteomes" id="UP000254720"/>
    </source>
</evidence>
<sequence length="438" mass="50977">MFKKDNIDHMITSSLNHFQYQSDYDSVLQFVSRNVEIPKLVEQVIKENEEGLETLRQNLNNIDHSIYTNPLCQIFSLALLRERRISIDEFLEINIKLAILMQFTKKQDVSKDDQDIKILSEIKLFSLGEKDIKSKFLYSLSMAYCKKFPGKKFDLAEFEKEIDRLPDAEKNVVGILMPKMKDSEARSFLKGTLCYFPVLAKGQNYVYIPSVAYINLFLKKLNPELPIKMAPVFGSINLSTLYLMHQKGFHPVSLYSPHVKKSNPKKIHDKRIGPLPTSLHDIAAHVYWGNLLPSSQFNFLYEYFLPKIGQLFELKISDINGGKYRNIFNIIDINFVSGLYSAKTPDMILYWNLKKVLYDFLPADMNNSNEYHDIKKLLSELIKDDSYIKEKYNIDIEKLLENETNADPDPTDNPKIQIILNLIKEIKAEKIRKLWPNK</sequence>
<proteinExistence type="predicted"/>
<dbReference type="AlphaFoldDB" id="A0A370G577"/>
<dbReference type="OrthoDB" id="5659813at2"/>
<gene>
    <name evidence="1" type="ORF">C8D86_1368</name>
</gene>
<dbReference type="Proteomes" id="UP000254720">
    <property type="component" value="Unassembled WGS sequence"/>
</dbReference>
<comment type="caution">
    <text evidence="1">The sequence shown here is derived from an EMBL/GenBank/DDBJ whole genome shotgun (WGS) entry which is preliminary data.</text>
</comment>
<dbReference type="RefSeq" id="WP_148326100.1">
    <property type="nucleotide sequence ID" value="NZ_LR699116.1"/>
</dbReference>
<name>A0A370G577_9COXI</name>